<proteinExistence type="predicted"/>
<gene>
    <name evidence="1" type="ORF">NJGIMKJC_CDS0048</name>
</gene>
<organism evidence="1">
    <name type="scientific">Mycolicibacterium phage phi1_186018</name>
    <dbReference type="NCBI Taxonomy" id="3236641"/>
    <lineage>
        <taxon>Viruses</taxon>
        <taxon>Duplodnaviria</taxon>
        <taxon>Heunggongvirae</taxon>
        <taxon>Uroviricota</taxon>
        <taxon>Caudoviricetes</taxon>
        <taxon>Bclasvirinae</taxon>
        <taxon>Coopervirus</taxon>
    </lineage>
</organism>
<reference evidence="1" key="1">
    <citation type="submission" date="2024-06" db="EMBL/GenBank/DDBJ databases">
        <title>The complete genome of Mycolicibacterium smegmatis phage.</title>
        <authorList>
            <person name="Zong M."/>
            <person name="Wu X."/>
            <person name="Feng Y."/>
        </authorList>
    </citation>
    <scope>NUCLEOTIDE SEQUENCE</scope>
</reference>
<accession>A0AB39AKJ5</accession>
<name>A0AB39AKJ5_9CAUD</name>
<dbReference type="EMBL" id="PP947710">
    <property type="protein sequence ID" value="XDG31314.1"/>
    <property type="molecule type" value="Genomic_DNA"/>
</dbReference>
<evidence type="ECO:0000313" key="1">
    <source>
        <dbReference type="EMBL" id="XDG31314.1"/>
    </source>
</evidence>
<protein>
    <submittedName>
        <fullName evidence="1">Uncharacterized protein</fullName>
    </submittedName>
</protein>
<sequence length="47" mass="5158">MAAQITAPRLSGMFSSSATATKMAIHWSTVSRARGANFDRMKLTGRW</sequence>